<dbReference type="AlphaFoldDB" id="A0A6G6WFV8"/>
<dbReference type="EMBL" id="CP049257">
    <property type="protein sequence ID" value="QIG43975.1"/>
    <property type="molecule type" value="Genomic_DNA"/>
</dbReference>
<evidence type="ECO:0000256" key="1">
    <source>
        <dbReference type="SAM" id="SignalP"/>
    </source>
</evidence>
<reference evidence="2 3" key="1">
    <citation type="submission" date="2020-02" db="EMBL/GenBank/DDBJ databases">
        <title>Full genome sequence of Nocardioides sp. R-3366.</title>
        <authorList>
            <person name="Im W.-T."/>
        </authorList>
    </citation>
    <scope>NUCLEOTIDE SEQUENCE [LARGE SCALE GENOMIC DNA]</scope>
    <source>
        <strain evidence="2 3">R-3366</strain>
    </source>
</reference>
<dbReference type="Proteomes" id="UP000502996">
    <property type="component" value="Chromosome"/>
</dbReference>
<proteinExistence type="predicted"/>
<keyword evidence="3" id="KW-1185">Reference proteome</keyword>
<dbReference type="RefSeq" id="WP_165234502.1">
    <property type="nucleotide sequence ID" value="NZ_CP049257.1"/>
</dbReference>
<accession>A0A6G6WFV8</accession>
<dbReference type="KEGG" id="nano:G5V58_15410"/>
<feature type="chain" id="PRO_5026069299" description="Transglycosylase SLT domain-containing protein" evidence="1">
    <location>
        <begin position="28"/>
        <end position="280"/>
    </location>
</feature>
<evidence type="ECO:0008006" key="4">
    <source>
        <dbReference type="Google" id="ProtNLM"/>
    </source>
</evidence>
<gene>
    <name evidence="2" type="ORF">G5V58_15410</name>
</gene>
<evidence type="ECO:0000313" key="2">
    <source>
        <dbReference type="EMBL" id="QIG43975.1"/>
    </source>
</evidence>
<evidence type="ECO:0000313" key="3">
    <source>
        <dbReference type="Proteomes" id="UP000502996"/>
    </source>
</evidence>
<feature type="signal peptide" evidence="1">
    <location>
        <begin position="1"/>
        <end position="27"/>
    </location>
</feature>
<organism evidence="2 3">
    <name type="scientific">Nocardioides anomalus</name>
    <dbReference type="NCBI Taxonomy" id="2712223"/>
    <lineage>
        <taxon>Bacteria</taxon>
        <taxon>Bacillati</taxon>
        <taxon>Actinomycetota</taxon>
        <taxon>Actinomycetes</taxon>
        <taxon>Propionibacteriales</taxon>
        <taxon>Nocardioidaceae</taxon>
        <taxon>Nocardioides</taxon>
    </lineage>
</organism>
<sequence>MRLRSLLVLALAAGSLVLAPATPAAHAADPCAATAYPGDEAGQAAVAGWMAAGAAARGLPGELPVMAALVESGLRNLPAGGGDSAGYFQMKRSIWKATYPGFPNDPEVQLDWFLDHAATARTAPYPPDTAYGEWVADVERPATQYRGRYQPRLGEARALIGTACTPVDTTAPVPQVTAVRRQPALTAGGLALSVACPAEACTAAVSAVVRVGRQRPKAVAPVALAAGQVASVTVPLRPSVQRLVQRALASGKKVRADVTVTTTDAAGNTASVDQRVRITG</sequence>
<name>A0A6G6WFV8_9ACTN</name>
<keyword evidence="1" id="KW-0732">Signal</keyword>
<protein>
    <recommendedName>
        <fullName evidence="4">Transglycosylase SLT domain-containing protein</fullName>
    </recommendedName>
</protein>